<evidence type="ECO:0000256" key="3">
    <source>
        <dbReference type="ARBA" id="ARBA00022723"/>
    </source>
</evidence>
<keyword evidence="4" id="KW-0677">Repeat</keyword>
<dbReference type="GO" id="GO:0009055">
    <property type="term" value="F:electron transfer activity"/>
    <property type="evidence" value="ECO:0007669"/>
    <property type="project" value="InterPro"/>
</dbReference>
<gene>
    <name evidence="12" type="primary">rsxB_72</name>
    <name evidence="12" type="ORF">SDC9_83025</name>
</gene>
<feature type="domain" description="4Fe-4S ferredoxin-type" evidence="10">
    <location>
        <begin position="205"/>
        <end position="233"/>
    </location>
</feature>
<dbReference type="PROSITE" id="PS51656">
    <property type="entry name" value="4FE4S"/>
    <property type="match status" value="1"/>
</dbReference>
<evidence type="ECO:0000256" key="4">
    <source>
        <dbReference type="ARBA" id="ARBA00022737"/>
    </source>
</evidence>
<feature type="domain" description="4Fe-4S ferredoxin-type" evidence="10">
    <location>
        <begin position="160"/>
        <end position="189"/>
    </location>
</feature>
<dbReference type="InterPro" id="IPR017896">
    <property type="entry name" value="4Fe4S_Fe-S-bd"/>
</dbReference>
<dbReference type="Gene3D" id="1.10.15.40">
    <property type="entry name" value="Electron transport complex subunit B, putative Fe-S cluster"/>
    <property type="match status" value="1"/>
</dbReference>
<dbReference type="EMBL" id="VSSQ01007604">
    <property type="protein sequence ID" value="MPM36429.1"/>
    <property type="molecule type" value="Genomic_DNA"/>
</dbReference>
<dbReference type="PROSITE" id="PS51379">
    <property type="entry name" value="4FE4S_FER_2"/>
    <property type="match status" value="3"/>
</dbReference>
<keyword evidence="8" id="KW-0411">Iron-sulfur</keyword>
<dbReference type="Pfam" id="PF04060">
    <property type="entry name" value="FeS"/>
    <property type="match status" value="1"/>
</dbReference>
<keyword evidence="2" id="KW-0004">4Fe-4S</keyword>
<dbReference type="Pfam" id="PF00037">
    <property type="entry name" value="Fer4"/>
    <property type="match status" value="1"/>
</dbReference>
<evidence type="ECO:0000256" key="6">
    <source>
        <dbReference type="ARBA" id="ARBA00022982"/>
    </source>
</evidence>
<evidence type="ECO:0000256" key="9">
    <source>
        <dbReference type="ARBA" id="ARBA00023136"/>
    </source>
</evidence>
<evidence type="ECO:0000256" key="7">
    <source>
        <dbReference type="ARBA" id="ARBA00023004"/>
    </source>
</evidence>
<dbReference type="PANTHER" id="PTHR43560:SF1">
    <property type="entry name" value="ION-TRANSLOCATING OXIDOREDUCTASE COMPLEX SUBUNIT B"/>
    <property type="match status" value="1"/>
</dbReference>
<protein>
    <submittedName>
        <fullName evidence="12">Electron transport complex subunit RsxB</fullName>
    </submittedName>
</protein>
<dbReference type="SUPFAM" id="SSF54862">
    <property type="entry name" value="4Fe-4S ferredoxins"/>
    <property type="match status" value="2"/>
</dbReference>
<evidence type="ECO:0000256" key="1">
    <source>
        <dbReference type="ARBA" id="ARBA00022448"/>
    </source>
</evidence>
<keyword evidence="6" id="KW-0249">Electron transport</keyword>
<sequence length="300" mass="30656">MNIVFAILVLGILGAVFAVILAVASIVFAVKTDPRLPEIVDALPGANCGGCGYAGCSDCAGHILDGSAPVNACPVGGAACAEKIAAIMGVEPSSAEKEVAFVRCNGGTAAKKRFEYRGVLDCVSAMKVAAGPLECGFGCLGFGSCVTACQFDAMHIAPNGCAVVDPVKCTDCMACATACPRKLIISVPVSKKVHVACINQDKGKVAMSVCANSCIGCGLCEKECKKDAIHVTNNVAAIDYDKCINCKMCTKVCPRDCILPIATPEEKEKYKAVKKAQADKAKTAAEAAAAAQTAAPAPNA</sequence>
<dbReference type="InterPro" id="IPR017900">
    <property type="entry name" value="4Fe4S_Fe_S_CS"/>
</dbReference>
<evidence type="ECO:0000313" key="12">
    <source>
        <dbReference type="EMBL" id="MPM36429.1"/>
    </source>
</evidence>
<evidence type="ECO:0000259" key="11">
    <source>
        <dbReference type="PROSITE" id="PS51656"/>
    </source>
</evidence>
<dbReference type="CDD" id="cd10549">
    <property type="entry name" value="MtMvhB_like"/>
    <property type="match status" value="1"/>
</dbReference>
<evidence type="ECO:0000256" key="8">
    <source>
        <dbReference type="ARBA" id="ARBA00023014"/>
    </source>
</evidence>
<dbReference type="InterPro" id="IPR007202">
    <property type="entry name" value="4Fe-4S_dom"/>
</dbReference>
<dbReference type="AlphaFoldDB" id="A0A644Z725"/>
<accession>A0A644Z725</accession>
<dbReference type="PROSITE" id="PS00198">
    <property type="entry name" value="4FE4S_FER_1"/>
    <property type="match status" value="2"/>
</dbReference>
<organism evidence="12">
    <name type="scientific">bioreactor metagenome</name>
    <dbReference type="NCBI Taxonomy" id="1076179"/>
    <lineage>
        <taxon>unclassified sequences</taxon>
        <taxon>metagenomes</taxon>
        <taxon>ecological metagenomes</taxon>
    </lineage>
</organism>
<name>A0A644Z725_9ZZZZ</name>
<dbReference type="InterPro" id="IPR050395">
    <property type="entry name" value="4Fe4S_Ferredoxin_RnfB"/>
</dbReference>
<evidence type="ECO:0000256" key="5">
    <source>
        <dbReference type="ARBA" id="ARBA00022967"/>
    </source>
</evidence>
<evidence type="ECO:0000259" key="10">
    <source>
        <dbReference type="PROSITE" id="PS51379"/>
    </source>
</evidence>
<keyword evidence="3" id="KW-0479">Metal-binding</keyword>
<feature type="domain" description="4Fe-4S" evidence="11">
    <location>
        <begin position="31"/>
        <end position="90"/>
    </location>
</feature>
<comment type="caution">
    <text evidence="12">The sequence shown here is derived from an EMBL/GenBank/DDBJ whole genome shotgun (WGS) entry which is preliminary data.</text>
</comment>
<evidence type="ECO:0000256" key="2">
    <source>
        <dbReference type="ARBA" id="ARBA00022485"/>
    </source>
</evidence>
<keyword evidence="7" id="KW-0408">Iron</keyword>
<keyword evidence="5" id="KW-1278">Translocase</keyword>
<feature type="domain" description="4Fe-4S ferredoxin-type" evidence="10">
    <location>
        <begin position="234"/>
        <end position="263"/>
    </location>
</feature>
<dbReference type="GO" id="GO:0046872">
    <property type="term" value="F:metal ion binding"/>
    <property type="evidence" value="ECO:0007669"/>
    <property type="project" value="UniProtKB-KW"/>
</dbReference>
<dbReference type="InterPro" id="IPR010207">
    <property type="entry name" value="Elect_transpt_cplx_RnfB/RsxB"/>
</dbReference>
<dbReference type="HAMAP" id="MF_00463">
    <property type="entry name" value="RsxB_RnfB"/>
    <property type="match status" value="1"/>
</dbReference>
<keyword evidence="1" id="KW-0813">Transport</keyword>
<keyword evidence="9" id="KW-0472">Membrane</keyword>
<dbReference type="GO" id="GO:0051539">
    <property type="term" value="F:4 iron, 4 sulfur cluster binding"/>
    <property type="evidence" value="ECO:0007669"/>
    <property type="project" value="UniProtKB-KW"/>
</dbReference>
<reference evidence="12" key="1">
    <citation type="submission" date="2019-08" db="EMBL/GenBank/DDBJ databases">
        <authorList>
            <person name="Kucharzyk K."/>
            <person name="Murdoch R.W."/>
            <person name="Higgins S."/>
            <person name="Loffler F."/>
        </authorList>
    </citation>
    <scope>NUCLEOTIDE SEQUENCE</scope>
</reference>
<dbReference type="Gene3D" id="3.30.70.20">
    <property type="match status" value="2"/>
</dbReference>
<dbReference type="Pfam" id="PF12838">
    <property type="entry name" value="Fer4_7"/>
    <property type="match status" value="1"/>
</dbReference>
<proteinExistence type="inferred from homology"/>
<dbReference type="PANTHER" id="PTHR43560">
    <property type="entry name" value="ION-TRANSLOCATING OXIDOREDUCTASE COMPLEX SUBUNIT B"/>
    <property type="match status" value="1"/>
</dbReference>